<evidence type="ECO:0000313" key="7">
    <source>
        <dbReference type="Proteomes" id="UP001205105"/>
    </source>
</evidence>
<dbReference type="AlphaFoldDB" id="A0AAD5H4Q6"/>
<dbReference type="GO" id="GO:1901255">
    <property type="term" value="P:nucleotide-excision repair involved in interstrand cross-link repair"/>
    <property type="evidence" value="ECO:0007669"/>
    <property type="project" value="TreeGrafter"/>
</dbReference>
<evidence type="ECO:0000259" key="5">
    <source>
        <dbReference type="Pfam" id="PF05181"/>
    </source>
</evidence>
<dbReference type="InterPro" id="IPR000465">
    <property type="entry name" value="XPA/RAD14"/>
</dbReference>
<dbReference type="Pfam" id="PF05181">
    <property type="entry name" value="XPA_C"/>
    <property type="match status" value="1"/>
</dbReference>
<organism evidence="6 7">
    <name type="scientific">Chlorella ohadii</name>
    <dbReference type="NCBI Taxonomy" id="2649997"/>
    <lineage>
        <taxon>Eukaryota</taxon>
        <taxon>Viridiplantae</taxon>
        <taxon>Chlorophyta</taxon>
        <taxon>core chlorophytes</taxon>
        <taxon>Trebouxiophyceae</taxon>
        <taxon>Chlorellales</taxon>
        <taxon>Chlorellaceae</taxon>
        <taxon>Chlorella clade</taxon>
        <taxon>Chlorella</taxon>
    </lineage>
</organism>
<name>A0AAD5H4Q6_9CHLO</name>
<sequence length="143" mass="15812">MDAAVSELLSFAVLFAGRAFNYSLLQSTAKQSYSVSDGDLAKLGSLRKSNPHKADWTPMQLFLESQVARLAHDKFGGAEQLQEHQRARADAKLQSKLRRREEEKAKEKKEAARLARIRQRIEGERAAAQGGGAAAEASEEEEI</sequence>
<dbReference type="InterPro" id="IPR009061">
    <property type="entry name" value="DNA-bd_dom_put_sf"/>
</dbReference>
<feature type="region of interest" description="Disordered" evidence="4">
    <location>
        <begin position="75"/>
        <end position="113"/>
    </location>
</feature>
<dbReference type="GO" id="GO:0000715">
    <property type="term" value="P:nucleotide-excision repair, DNA damage recognition"/>
    <property type="evidence" value="ECO:0007669"/>
    <property type="project" value="TreeGrafter"/>
</dbReference>
<evidence type="ECO:0000256" key="2">
    <source>
        <dbReference type="ARBA" id="ARBA00022833"/>
    </source>
</evidence>
<dbReference type="InterPro" id="IPR037129">
    <property type="entry name" value="XPA_sf"/>
</dbReference>
<proteinExistence type="predicted"/>
<gene>
    <name evidence="6" type="ORF">COHA_005474</name>
</gene>
<keyword evidence="7" id="KW-1185">Reference proteome</keyword>
<dbReference type="PANTHER" id="PTHR10142">
    <property type="entry name" value="DNA REPAIR PROTEIN COMPLEMENTING XP-A CELLS"/>
    <property type="match status" value="1"/>
</dbReference>
<dbReference type="EMBL" id="JADXDR010000072">
    <property type="protein sequence ID" value="KAI7840828.1"/>
    <property type="molecule type" value="Genomic_DNA"/>
</dbReference>
<dbReference type="PANTHER" id="PTHR10142:SF0">
    <property type="entry name" value="DNA REPAIR PROTEIN COMPLEMENTING XP-A CELLS"/>
    <property type="match status" value="1"/>
</dbReference>
<comment type="caution">
    <text evidence="6">The sequence shown here is derived from an EMBL/GenBank/DDBJ whole genome shotgun (WGS) entry which is preliminary data.</text>
</comment>
<evidence type="ECO:0000256" key="3">
    <source>
        <dbReference type="ARBA" id="ARBA00023242"/>
    </source>
</evidence>
<reference evidence="6" key="1">
    <citation type="submission" date="2020-11" db="EMBL/GenBank/DDBJ databases">
        <title>Chlorella ohadii genome sequencing and assembly.</title>
        <authorList>
            <person name="Murik O."/>
            <person name="Treves H."/>
            <person name="Kedem I."/>
            <person name="Shotland Y."/>
            <person name="Kaplan A."/>
        </authorList>
    </citation>
    <scope>NUCLEOTIDE SEQUENCE</scope>
    <source>
        <strain evidence="6">1</strain>
    </source>
</reference>
<dbReference type="Proteomes" id="UP001205105">
    <property type="component" value="Unassembled WGS sequence"/>
</dbReference>
<evidence type="ECO:0000256" key="4">
    <source>
        <dbReference type="SAM" id="MobiDB-lite"/>
    </source>
</evidence>
<dbReference type="SUPFAM" id="SSF46955">
    <property type="entry name" value="Putative DNA-binding domain"/>
    <property type="match status" value="1"/>
</dbReference>
<accession>A0AAD5H4Q6</accession>
<dbReference type="Gene3D" id="3.90.530.10">
    <property type="entry name" value="XPA C-terminal domain"/>
    <property type="match status" value="1"/>
</dbReference>
<evidence type="ECO:0000313" key="6">
    <source>
        <dbReference type="EMBL" id="KAI7840828.1"/>
    </source>
</evidence>
<dbReference type="GO" id="GO:0000110">
    <property type="term" value="C:nucleotide-excision repair factor 1 complex"/>
    <property type="evidence" value="ECO:0007669"/>
    <property type="project" value="TreeGrafter"/>
</dbReference>
<dbReference type="GO" id="GO:0070914">
    <property type="term" value="P:UV-damage excision repair"/>
    <property type="evidence" value="ECO:0007669"/>
    <property type="project" value="TreeGrafter"/>
</dbReference>
<feature type="domain" description="XPA C-terminal" evidence="5">
    <location>
        <begin position="23"/>
        <end position="67"/>
    </location>
</feature>
<keyword evidence="2" id="KW-0862">Zinc</keyword>
<dbReference type="InterPro" id="IPR022656">
    <property type="entry name" value="XPA_C"/>
</dbReference>
<protein>
    <recommendedName>
        <fullName evidence="5">XPA C-terminal domain-containing protein</fullName>
    </recommendedName>
</protein>
<keyword evidence="3" id="KW-0539">Nucleus</keyword>
<comment type="subcellular location">
    <subcellularLocation>
        <location evidence="1">Nucleus</location>
    </subcellularLocation>
</comment>
<dbReference type="GO" id="GO:0003684">
    <property type="term" value="F:damaged DNA binding"/>
    <property type="evidence" value="ECO:0007669"/>
    <property type="project" value="InterPro"/>
</dbReference>
<feature type="region of interest" description="Disordered" evidence="4">
    <location>
        <begin position="124"/>
        <end position="143"/>
    </location>
</feature>
<evidence type="ECO:0000256" key="1">
    <source>
        <dbReference type="ARBA" id="ARBA00004123"/>
    </source>
</evidence>
<dbReference type="GO" id="GO:0006284">
    <property type="term" value="P:base-excision repair"/>
    <property type="evidence" value="ECO:0007669"/>
    <property type="project" value="TreeGrafter"/>
</dbReference>
<dbReference type="CDD" id="cd21075">
    <property type="entry name" value="DBD_XPA-like"/>
    <property type="match status" value="1"/>
</dbReference>